<proteinExistence type="predicted"/>
<dbReference type="Pfam" id="PF01869">
    <property type="entry name" value="BcrAD_BadFG"/>
    <property type="match status" value="1"/>
</dbReference>
<feature type="domain" description="ATPase BadF/BadG/BcrA/BcrD type" evidence="1">
    <location>
        <begin position="2"/>
        <end position="275"/>
    </location>
</feature>
<dbReference type="EMBL" id="JBHSKM010000052">
    <property type="protein sequence ID" value="MFC5220683.1"/>
    <property type="molecule type" value="Genomic_DNA"/>
</dbReference>
<dbReference type="PANTHER" id="PTHR43190:SF3">
    <property type="entry name" value="N-ACETYL-D-GLUCOSAMINE KINASE"/>
    <property type="match status" value="1"/>
</dbReference>
<keyword evidence="2" id="KW-0418">Kinase</keyword>
<comment type="caution">
    <text evidence="2">The sequence shown here is derived from an EMBL/GenBank/DDBJ whole genome shotgun (WGS) entry which is preliminary data.</text>
</comment>
<keyword evidence="3" id="KW-1185">Reference proteome</keyword>
<accession>A0ABW0CZ50</accession>
<organism evidence="2 3">
    <name type="scientific">Streptomyces coerulescens</name>
    <dbReference type="NCBI Taxonomy" id="29304"/>
    <lineage>
        <taxon>Bacteria</taxon>
        <taxon>Bacillati</taxon>
        <taxon>Actinomycetota</taxon>
        <taxon>Actinomycetes</taxon>
        <taxon>Kitasatosporales</taxon>
        <taxon>Streptomycetaceae</taxon>
        <taxon>Streptomyces</taxon>
    </lineage>
</organism>
<dbReference type="GO" id="GO:0016301">
    <property type="term" value="F:kinase activity"/>
    <property type="evidence" value="ECO:0007669"/>
    <property type="project" value="UniProtKB-KW"/>
</dbReference>
<dbReference type="InterPro" id="IPR043129">
    <property type="entry name" value="ATPase_NBD"/>
</dbReference>
<dbReference type="RefSeq" id="WP_380865839.1">
    <property type="nucleotide sequence ID" value="NZ_JBHSKM010000052.1"/>
</dbReference>
<dbReference type="Gene3D" id="3.30.420.40">
    <property type="match status" value="2"/>
</dbReference>
<name>A0ABW0CZ50_STRCD</name>
<gene>
    <name evidence="2" type="ORF">ACFPQ9_43460</name>
</gene>
<evidence type="ECO:0000313" key="3">
    <source>
        <dbReference type="Proteomes" id="UP001596263"/>
    </source>
</evidence>
<dbReference type="PANTHER" id="PTHR43190">
    <property type="entry name" value="N-ACETYL-D-GLUCOSAMINE KINASE"/>
    <property type="match status" value="1"/>
</dbReference>
<dbReference type="SUPFAM" id="SSF53067">
    <property type="entry name" value="Actin-like ATPase domain"/>
    <property type="match status" value="2"/>
</dbReference>
<reference evidence="3" key="1">
    <citation type="journal article" date="2019" name="Int. J. Syst. Evol. Microbiol.">
        <title>The Global Catalogue of Microorganisms (GCM) 10K type strain sequencing project: providing services to taxonomists for standard genome sequencing and annotation.</title>
        <authorList>
            <consortium name="The Broad Institute Genomics Platform"/>
            <consortium name="The Broad Institute Genome Sequencing Center for Infectious Disease"/>
            <person name="Wu L."/>
            <person name="Ma J."/>
        </authorList>
    </citation>
    <scope>NUCLEOTIDE SEQUENCE [LARGE SCALE GENOMIC DNA]</scope>
    <source>
        <strain evidence="3">KCTC 42586</strain>
    </source>
</reference>
<dbReference type="InterPro" id="IPR002731">
    <property type="entry name" value="ATPase_BadF"/>
</dbReference>
<evidence type="ECO:0000259" key="1">
    <source>
        <dbReference type="Pfam" id="PF01869"/>
    </source>
</evidence>
<sequence>MGLDVGGTTTRVMVADLAGRIIGTAHGGGGNPIPHGEAVAVRHIAEALRHALADVDPARVGAGVMGLAGGPFADEVLGKVWQEAELSIVPRVLGDLELAYASGTGSPGGSVVLSGTGAVAGECRDFDLTRRADGHGWLLGDRGSGYWLGRAAVEMTLDAIDCAHGCRQTSHTSARSGSGPPGRIAGLAASVIEELVGDVPLGPHLVESICDAVYGDSPIRLARLAPLVLAAAAEDDPDACGLVDEAADHLLATLSTVRTAGSTLPVVLAGGILSPGSPVASAVRSRVAARWPGASISYAGSTAGAAAWLAARDLGLADEELRTRLTVL</sequence>
<evidence type="ECO:0000313" key="2">
    <source>
        <dbReference type="EMBL" id="MFC5220683.1"/>
    </source>
</evidence>
<dbReference type="Proteomes" id="UP001596263">
    <property type="component" value="Unassembled WGS sequence"/>
</dbReference>
<keyword evidence="2" id="KW-0808">Transferase</keyword>
<protein>
    <submittedName>
        <fullName evidence="2">N-acetylglucosamine kinase</fullName>
    </submittedName>
</protein>
<dbReference type="InterPro" id="IPR052519">
    <property type="entry name" value="Euk-type_GlcNAc_Kinase"/>
</dbReference>